<dbReference type="EMBL" id="JAAKZH010000007">
    <property type="protein sequence ID" value="NGO65913.1"/>
    <property type="molecule type" value="Genomic_DNA"/>
</dbReference>
<evidence type="ECO:0000256" key="2">
    <source>
        <dbReference type="ARBA" id="ARBA00007069"/>
    </source>
</evidence>
<evidence type="ECO:0000256" key="3">
    <source>
        <dbReference type="ARBA" id="ARBA00022448"/>
    </source>
</evidence>
<dbReference type="InterPro" id="IPR035906">
    <property type="entry name" value="MetI-like_sf"/>
</dbReference>
<evidence type="ECO:0000256" key="4">
    <source>
        <dbReference type="ARBA" id="ARBA00022475"/>
    </source>
</evidence>
<feature type="domain" description="ABC transmembrane type-1" evidence="9">
    <location>
        <begin position="83"/>
        <end position="290"/>
    </location>
</feature>
<comment type="subcellular location">
    <subcellularLocation>
        <location evidence="1 8">Cell membrane</location>
        <topology evidence="1 8">Multi-pass membrane protein</topology>
    </subcellularLocation>
</comment>
<name>A0A6M1S4Q7_9HYPH</name>
<dbReference type="Pfam" id="PF00528">
    <property type="entry name" value="BPD_transp_1"/>
    <property type="match status" value="1"/>
</dbReference>
<keyword evidence="7 8" id="KW-0472">Membrane</keyword>
<dbReference type="PROSITE" id="PS50928">
    <property type="entry name" value="ABC_TM1"/>
    <property type="match status" value="1"/>
</dbReference>
<dbReference type="SUPFAM" id="SSF161098">
    <property type="entry name" value="MetI-like"/>
    <property type="match status" value="1"/>
</dbReference>
<feature type="transmembrane region" description="Helical" evidence="8">
    <location>
        <begin position="118"/>
        <end position="140"/>
    </location>
</feature>
<keyword evidence="4" id="KW-1003">Cell membrane</keyword>
<keyword evidence="6 8" id="KW-1133">Transmembrane helix</keyword>
<feature type="transmembrane region" description="Helical" evidence="8">
    <location>
        <begin position="226"/>
        <end position="249"/>
    </location>
</feature>
<comment type="caution">
    <text evidence="10">The sequence shown here is derived from an EMBL/GenBank/DDBJ whole genome shotgun (WGS) entry which is preliminary data.</text>
</comment>
<dbReference type="GO" id="GO:0005886">
    <property type="term" value="C:plasma membrane"/>
    <property type="evidence" value="ECO:0007669"/>
    <property type="project" value="UniProtKB-SubCell"/>
</dbReference>
<sequence length="302" mass="32876">MASGEAIGNTASAAAQRGARRSRLFAVAGLAPLMLWQCLFFVVPVILLLVISFWRTKSYRMVPDFTFANYIAVFTNGAIWRALALSVQTAAFVTIACAVLAYPIAYFIAKKAGALKGILLVAVIAPFWISIVMRVAAWRLLLGENGVINQTLLSLGLIDYPLGFLLYSPVATSIGLVYAYLPLYVLPLYASIDAIEDNWIAAAKDLNAGPLRAFWEVTLPLSMPGLIVGAVFCFIFGLGEFVTPALLGGGKQLMMSQLIQDQFQRRLDWPAGAAIAIVLLLMVFMLLAVSMKWFRKASGEKL</sequence>
<reference evidence="10 11" key="1">
    <citation type="submission" date="2020-02" db="EMBL/GenBank/DDBJ databases">
        <title>Genome sequence of the type strain CCBAU10050 of Rhizobium daejeonense.</title>
        <authorList>
            <person name="Gao J."/>
            <person name="Sun J."/>
        </authorList>
    </citation>
    <scope>NUCLEOTIDE SEQUENCE [LARGE SCALE GENOMIC DNA]</scope>
    <source>
        <strain evidence="10 11">CCBAU10050</strain>
    </source>
</reference>
<evidence type="ECO:0000256" key="8">
    <source>
        <dbReference type="RuleBase" id="RU363032"/>
    </source>
</evidence>
<evidence type="ECO:0000256" key="1">
    <source>
        <dbReference type="ARBA" id="ARBA00004651"/>
    </source>
</evidence>
<evidence type="ECO:0000256" key="5">
    <source>
        <dbReference type="ARBA" id="ARBA00022692"/>
    </source>
</evidence>
<gene>
    <name evidence="10" type="ORF">G6N76_19755</name>
</gene>
<evidence type="ECO:0000313" key="10">
    <source>
        <dbReference type="EMBL" id="NGO65913.1"/>
    </source>
</evidence>
<keyword evidence="3 8" id="KW-0813">Transport</keyword>
<feature type="transmembrane region" description="Helical" evidence="8">
    <location>
        <begin position="66"/>
        <end position="83"/>
    </location>
</feature>
<protein>
    <submittedName>
        <fullName evidence="10">ABC transporter permease</fullName>
    </submittedName>
</protein>
<comment type="similarity">
    <text evidence="2">Belongs to the binding-protein-dependent transport system permease family. CysTW subfamily.</text>
</comment>
<dbReference type="Gene3D" id="1.10.3720.10">
    <property type="entry name" value="MetI-like"/>
    <property type="match status" value="1"/>
</dbReference>
<feature type="transmembrane region" description="Helical" evidence="8">
    <location>
        <begin position="269"/>
        <end position="289"/>
    </location>
</feature>
<dbReference type="AlphaFoldDB" id="A0A6M1S4Q7"/>
<feature type="transmembrane region" description="Helical" evidence="8">
    <location>
        <begin position="89"/>
        <end position="109"/>
    </location>
</feature>
<evidence type="ECO:0000256" key="7">
    <source>
        <dbReference type="ARBA" id="ARBA00023136"/>
    </source>
</evidence>
<proteinExistence type="inferred from homology"/>
<organism evidence="10 11">
    <name type="scientific">Rhizobium daejeonense</name>
    <dbReference type="NCBI Taxonomy" id="240521"/>
    <lineage>
        <taxon>Bacteria</taxon>
        <taxon>Pseudomonadati</taxon>
        <taxon>Pseudomonadota</taxon>
        <taxon>Alphaproteobacteria</taxon>
        <taxon>Hyphomicrobiales</taxon>
        <taxon>Rhizobiaceae</taxon>
        <taxon>Rhizobium/Agrobacterium group</taxon>
        <taxon>Rhizobium</taxon>
    </lineage>
</organism>
<evidence type="ECO:0000313" key="11">
    <source>
        <dbReference type="Proteomes" id="UP000477849"/>
    </source>
</evidence>
<dbReference type="GO" id="GO:0055085">
    <property type="term" value="P:transmembrane transport"/>
    <property type="evidence" value="ECO:0007669"/>
    <property type="project" value="InterPro"/>
</dbReference>
<accession>A0A6M1S4Q7</accession>
<dbReference type="PANTHER" id="PTHR42929">
    <property type="entry name" value="INNER MEMBRANE ABC TRANSPORTER PERMEASE PROTEIN YDCU-RELATED-RELATED"/>
    <property type="match status" value="1"/>
</dbReference>
<evidence type="ECO:0000256" key="6">
    <source>
        <dbReference type="ARBA" id="ARBA00022989"/>
    </source>
</evidence>
<dbReference type="RefSeq" id="WP_163897803.1">
    <property type="nucleotide sequence ID" value="NZ_CP048425.1"/>
</dbReference>
<dbReference type="Proteomes" id="UP000477849">
    <property type="component" value="Unassembled WGS sequence"/>
</dbReference>
<feature type="transmembrane region" description="Helical" evidence="8">
    <location>
        <begin position="34"/>
        <end position="54"/>
    </location>
</feature>
<dbReference type="InterPro" id="IPR000515">
    <property type="entry name" value="MetI-like"/>
</dbReference>
<keyword evidence="5 8" id="KW-0812">Transmembrane</keyword>
<dbReference type="PANTHER" id="PTHR42929:SF1">
    <property type="entry name" value="INNER MEMBRANE ABC TRANSPORTER PERMEASE PROTEIN YDCU-RELATED"/>
    <property type="match status" value="1"/>
</dbReference>
<evidence type="ECO:0000259" key="9">
    <source>
        <dbReference type="PROSITE" id="PS50928"/>
    </source>
</evidence>
<keyword evidence="11" id="KW-1185">Reference proteome</keyword>
<dbReference type="CDD" id="cd06261">
    <property type="entry name" value="TM_PBP2"/>
    <property type="match status" value="1"/>
</dbReference>